<evidence type="ECO:0000256" key="1">
    <source>
        <dbReference type="ARBA" id="ARBA00022750"/>
    </source>
</evidence>
<keyword evidence="1" id="KW-0064">Aspartyl protease</keyword>
<feature type="domain" description="GAG-pre-integrase" evidence="4">
    <location>
        <begin position="305"/>
        <end position="354"/>
    </location>
</feature>
<dbReference type="InterPro" id="IPR036397">
    <property type="entry name" value="RNaseH_sf"/>
</dbReference>
<dbReference type="GO" id="GO:0003676">
    <property type="term" value="F:nucleic acid binding"/>
    <property type="evidence" value="ECO:0007669"/>
    <property type="project" value="InterPro"/>
</dbReference>
<dbReference type="Gene3D" id="3.30.420.10">
    <property type="entry name" value="Ribonuclease H-like superfamily/Ribonuclease H"/>
    <property type="match status" value="1"/>
</dbReference>
<keyword evidence="2" id="KW-0175">Coiled coil</keyword>
<dbReference type="InterPro" id="IPR043502">
    <property type="entry name" value="DNA/RNA_pol_sf"/>
</dbReference>
<dbReference type="SUPFAM" id="SSF53098">
    <property type="entry name" value="Ribonuclease H-like"/>
    <property type="match status" value="1"/>
</dbReference>
<dbReference type="SUPFAM" id="SSF56672">
    <property type="entry name" value="DNA/RNA polymerases"/>
    <property type="match status" value="1"/>
</dbReference>
<dbReference type="GO" id="GO:0004190">
    <property type="term" value="F:aspartic-type endopeptidase activity"/>
    <property type="evidence" value="ECO:0007669"/>
    <property type="project" value="UniProtKB-KW"/>
</dbReference>
<dbReference type="PANTHER" id="PTHR11439:SF486">
    <property type="entry name" value="RLK (RECEPTOR-LIKE KINASE) PROTEIN, PUTATIVE-RELATED"/>
    <property type="match status" value="1"/>
</dbReference>
<feature type="coiled-coil region" evidence="2">
    <location>
        <begin position="57"/>
        <end position="91"/>
    </location>
</feature>
<dbReference type="EMBL" id="JAINDJ010000002">
    <property type="protein sequence ID" value="KAG9458830.1"/>
    <property type="molecule type" value="Genomic_DNA"/>
</dbReference>
<protein>
    <recommendedName>
        <fullName evidence="8">Gag-pol polyprotein</fullName>
    </recommendedName>
</protein>
<reference evidence="6 7" key="1">
    <citation type="submission" date="2021-07" db="EMBL/GenBank/DDBJ databases">
        <title>The Aristolochia fimbriata genome: insights into angiosperm evolution, floral development and chemical biosynthesis.</title>
        <authorList>
            <person name="Jiao Y."/>
        </authorList>
    </citation>
    <scope>NUCLEOTIDE SEQUENCE [LARGE SCALE GENOMIC DNA]</scope>
    <source>
        <strain evidence="6">IBCAS-2021</strain>
        <tissue evidence="6">Leaf</tissue>
    </source>
</reference>
<evidence type="ECO:0000259" key="3">
    <source>
        <dbReference type="Pfam" id="PF07727"/>
    </source>
</evidence>
<evidence type="ECO:0000313" key="7">
    <source>
        <dbReference type="Proteomes" id="UP000825729"/>
    </source>
</evidence>
<dbReference type="Pfam" id="PF13976">
    <property type="entry name" value="gag_pre-integrs"/>
    <property type="match status" value="1"/>
</dbReference>
<evidence type="ECO:0000256" key="2">
    <source>
        <dbReference type="SAM" id="Coils"/>
    </source>
</evidence>
<keyword evidence="7" id="KW-1185">Reference proteome</keyword>
<keyword evidence="1" id="KW-0378">Hydrolase</keyword>
<keyword evidence="1" id="KW-0645">Protease</keyword>
<dbReference type="PANTHER" id="PTHR11439">
    <property type="entry name" value="GAG-POL-RELATED RETROTRANSPOSON"/>
    <property type="match status" value="1"/>
</dbReference>
<gene>
    <name evidence="6" type="ORF">H6P81_003338</name>
</gene>
<feature type="domain" description="Reverse transcriptase Ty1/copia-type" evidence="3">
    <location>
        <begin position="521"/>
        <end position="763"/>
    </location>
</feature>
<dbReference type="InterPro" id="IPR054722">
    <property type="entry name" value="PolX-like_BBD"/>
</dbReference>
<name>A0AAV7FF98_ARIFI</name>
<organism evidence="6 7">
    <name type="scientific">Aristolochia fimbriata</name>
    <name type="common">White veined hardy Dutchman's pipe vine</name>
    <dbReference type="NCBI Taxonomy" id="158543"/>
    <lineage>
        <taxon>Eukaryota</taxon>
        <taxon>Viridiplantae</taxon>
        <taxon>Streptophyta</taxon>
        <taxon>Embryophyta</taxon>
        <taxon>Tracheophyta</taxon>
        <taxon>Spermatophyta</taxon>
        <taxon>Magnoliopsida</taxon>
        <taxon>Magnoliidae</taxon>
        <taxon>Piperales</taxon>
        <taxon>Aristolochiaceae</taxon>
        <taxon>Aristolochia</taxon>
    </lineage>
</organism>
<feature type="domain" description="Retrovirus-related Pol polyprotein from transposon TNT 1-94-like beta-barrel" evidence="5">
    <location>
        <begin position="217"/>
        <end position="268"/>
    </location>
</feature>
<accession>A0AAV7FF98</accession>
<evidence type="ECO:0000313" key="6">
    <source>
        <dbReference type="EMBL" id="KAG9458830.1"/>
    </source>
</evidence>
<proteinExistence type="predicted"/>
<evidence type="ECO:0000259" key="4">
    <source>
        <dbReference type="Pfam" id="PF13976"/>
    </source>
</evidence>
<dbReference type="AlphaFoldDB" id="A0AAV7FF98"/>
<dbReference type="Pfam" id="PF07727">
    <property type="entry name" value="RVT_2"/>
    <property type="match status" value="1"/>
</dbReference>
<dbReference type="Pfam" id="PF22936">
    <property type="entry name" value="Pol_BBD"/>
    <property type="match status" value="1"/>
</dbReference>
<dbReference type="InterPro" id="IPR012337">
    <property type="entry name" value="RNaseH-like_sf"/>
</dbReference>
<dbReference type="Proteomes" id="UP000825729">
    <property type="component" value="Unassembled WGS sequence"/>
</dbReference>
<evidence type="ECO:0000259" key="5">
    <source>
        <dbReference type="Pfam" id="PF22936"/>
    </source>
</evidence>
<sequence>MMMRRSLWKTLFNSGTSVLESTRVLKEHLCVLEKENAGLKKQIGEIEKESKVSAYEEKTLRELASSLEKDNLKLKQEITKKDKMILSLEEELKSSKDVFKKFDKGKEKLDDILIKGRRSCNRQGLGYSKNLNNKTQPRQRATQAQVWSRQRQSKVQVCYYCGAYGHIRPFCYKLLRDWRWSGSQMSVKPPSNCVWVKKNLCFYAAHTARKSKSEGTWYFDSGCSRHMTGNAENLTDLHREDGGQVTFGDGAKGAVIGRGKLKLRWFTKEGCVVEDDNRRSVLEGIRTGDNCYKLKMIQQCKYTGVTTAQLWHKRLGHLHSRGILKLLKYGAVRGLPAISSKSETVSKGCMQGKQHRTPHSAVKLITTQRPLELLHIDLMGPVQTESIAGKRYVLVCVDDFSRFTWVEFIREKSDTFKVFTEYPTLGEGIVVSDEEVEEDHDSIGETEKAPSTRVQKNHPLDAVIGNINESMKTRGKRQNYSEMVRFVCYTSAVEPRKVEDALRDEFWIRAMQEELEQFSRNQVWTLVPRPANINVIGTKWVFKNKTDEEGNVVRNKARLVAQGYTQVEGVDFDETFAPVARLESIRLLLAVASCLKIKLHQMDVKSAFLNGYLAEEVYVEQPKGFVDPHHPDHVFHLTKALYGLKQAPRAWYDRLTKFLCSKGFVRGSVDKTLFIKKEGTVLTIAQVYVDDIVFGSTDISAQKQFVRLMQEEFEMSLVGELSYFLGFQIKQKNDGIFVSQEKYARNLVKKFGLEDAKEMKTTMSTTDRIGKDTDGISADPTVYRSMIGSLLYLTASRPDICYSVGLCARFQACPKESHVKSVKRIIRYVKSTVSLGIWFSTSTSSVLAGYSDADWAGDVDDRKSTSGGCFYLGTNLVSWYSKKQNSISLSTAEAEYIAAGSCCAQLVWMKQMLSDYGFNNTEMTVYCDNTSAINISKNPVQHSRTKHIDIRHHFIRELVEDGQVLIEHVSTENQLADIFTKSLEAKRFEFLCGALGLCCI</sequence>
<dbReference type="InterPro" id="IPR025724">
    <property type="entry name" value="GAG-pre-integrase_dom"/>
</dbReference>
<dbReference type="InterPro" id="IPR013103">
    <property type="entry name" value="RVT_2"/>
</dbReference>
<dbReference type="CDD" id="cd09272">
    <property type="entry name" value="RNase_HI_RT_Ty1"/>
    <property type="match status" value="1"/>
</dbReference>
<evidence type="ECO:0008006" key="8">
    <source>
        <dbReference type="Google" id="ProtNLM"/>
    </source>
</evidence>
<comment type="caution">
    <text evidence="6">The sequence shown here is derived from an EMBL/GenBank/DDBJ whole genome shotgun (WGS) entry which is preliminary data.</text>
</comment>